<keyword evidence="2" id="KW-0472">Membrane</keyword>
<sequence length="273" mass="31000">MDNSYSVSHRTTSECTINCRDPVGPDDTRTCETVKERLHESGKFNSLSRLFEDLRNVKPCEFVEPVKIVESCETIEVVQFQPCEFAEFIEYTQVPSISPAATAATVESLFTVEHPAQVVKRDEKGNAKAKALPPAIFILVLIVLLFIGCIYRGRRKDIRARMFPRNNDNTGGTENRGRGRARVNPASTPREEEEENEEAEAEQEERIPWGQPGNQLRVGHRARVRMPIGPERVRVRRPRAGNIVGEQAKPEEDDWELPGYEEAIGMQPPVYRR</sequence>
<evidence type="ECO:0000313" key="4">
    <source>
        <dbReference type="Proteomes" id="UP000298138"/>
    </source>
</evidence>
<feature type="region of interest" description="Disordered" evidence="1">
    <location>
        <begin position="163"/>
        <end position="215"/>
    </location>
</feature>
<organism evidence="3 4">
    <name type="scientific">Ascodesmis nigricans</name>
    <dbReference type="NCBI Taxonomy" id="341454"/>
    <lineage>
        <taxon>Eukaryota</taxon>
        <taxon>Fungi</taxon>
        <taxon>Dikarya</taxon>
        <taxon>Ascomycota</taxon>
        <taxon>Pezizomycotina</taxon>
        <taxon>Pezizomycetes</taxon>
        <taxon>Pezizales</taxon>
        <taxon>Ascodesmidaceae</taxon>
        <taxon>Ascodesmis</taxon>
    </lineage>
</organism>
<proteinExistence type="predicted"/>
<keyword evidence="2" id="KW-0812">Transmembrane</keyword>
<dbReference type="AlphaFoldDB" id="A0A4S2MVC3"/>
<feature type="transmembrane region" description="Helical" evidence="2">
    <location>
        <begin position="131"/>
        <end position="151"/>
    </location>
</feature>
<evidence type="ECO:0000313" key="3">
    <source>
        <dbReference type="EMBL" id="TGZ80464.1"/>
    </source>
</evidence>
<dbReference type="InParanoid" id="A0A4S2MVC3"/>
<protein>
    <recommendedName>
        <fullName evidence="5">Transmembrane protein</fullName>
    </recommendedName>
</protein>
<name>A0A4S2MVC3_9PEZI</name>
<evidence type="ECO:0000256" key="2">
    <source>
        <dbReference type="SAM" id="Phobius"/>
    </source>
</evidence>
<dbReference type="EMBL" id="ML220124">
    <property type="protein sequence ID" value="TGZ80464.1"/>
    <property type="molecule type" value="Genomic_DNA"/>
</dbReference>
<accession>A0A4S2MVC3</accession>
<reference evidence="3 4" key="1">
    <citation type="submission" date="2019-04" db="EMBL/GenBank/DDBJ databases">
        <title>Comparative genomics and transcriptomics to analyze fruiting body development in filamentous ascomycetes.</title>
        <authorList>
            <consortium name="DOE Joint Genome Institute"/>
            <person name="Lutkenhaus R."/>
            <person name="Traeger S."/>
            <person name="Breuer J."/>
            <person name="Kuo A."/>
            <person name="Lipzen A."/>
            <person name="Pangilinan J."/>
            <person name="Dilworth D."/>
            <person name="Sandor L."/>
            <person name="Poggeler S."/>
            <person name="Barry K."/>
            <person name="Grigoriev I.V."/>
            <person name="Nowrousian M."/>
        </authorList>
    </citation>
    <scope>NUCLEOTIDE SEQUENCE [LARGE SCALE GENOMIC DNA]</scope>
    <source>
        <strain evidence="3 4">CBS 389.68</strain>
    </source>
</reference>
<feature type="compositionally biased region" description="Acidic residues" evidence="1">
    <location>
        <begin position="191"/>
        <end position="203"/>
    </location>
</feature>
<evidence type="ECO:0000256" key="1">
    <source>
        <dbReference type="SAM" id="MobiDB-lite"/>
    </source>
</evidence>
<gene>
    <name evidence="3" type="ORF">EX30DRAFT_341400</name>
</gene>
<dbReference type="Proteomes" id="UP000298138">
    <property type="component" value="Unassembled WGS sequence"/>
</dbReference>
<keyword evidence="2" id="KW-1133">Transmembrane helix</keyword>
<keyword evidence="4" id="KW-1185">Reference proteome</keyword>
<evidence type="ECO:0008006" key="5">
    <source>
        <dbReference type="Google" id="ProtNLM"/>
    </source>
</evidence>